<comment type="similarity">
    <text evidence="2">Belongs to the TonB family.</text>
</comment>
<dbReference type="SUPFAM" id="SSF74653">
    <property type="entry name" value="TolA/TonB C-terminal domain"/>
    <property type="match status" value="1"/>
</dbReference>
<proteinExistence type="inferred from homology"/>
<dbReference type="EMBL" id="CP017563">
    <property type="protein sequence ID" value="APA89950.1"/>
    <property type="molecule type" value="Genomic_DNA"/>
</dbReference>
<evidence type="ECO:0000313" key="13">
    <source>
        <dbReference type="Proteomes" id="UP000179860"/>
    </source>
</evidence>
<dbReference type="InterPro" id="IPR037682">
    <property type="entry name" value="TonB_C"/>
</dbReference>
<keyword evidence="5" id="KW-0997">Cell inner membrane</keyword>
<accession>A0A1I9YUT1</accession>
<evidence type="ECO:0000256" key="2">
    <source>
        <dbReference type="ARBA" id="ARBA00006555"/>
    </source>
</evidence>
<dbReference type="GO" id="GO:0031992">
    <property type="term" value="F:energy transducer activity"/>
    <property type="evidence" value="ECO:0007669"/>
    <property type="project" value="TreeGrafter"/>
</dbReference>
<dbReference type="Proteomes" id="UP000179860">
    <property type="component" value="Plasmid pl1WSM5005"/>
</dbReference>
<feature type="region of interest" description="Disordered" evidence="10">
    <location>
        <begin position="61"/>
        <end position="160"/>
    </location>
</feature>
<feature type="compositionally biased region" description="Low complexity" evidence="10">
    <location>
        <begin position="110"/>
        <end position="134"/>
    </location>
</feature>
<evidence type="ECO:0000259" key="11">
    <source>
        <dbReference type="PROSITE" id="PS52015"/>
    </source>
</evidence>
<sequence length="239" mass="25644">MAGDSRNVRVMIAAALGSVVWGIFLFVLGRSLHAIPVPERTLEQPMQMRVVEIPTVAPPSHAAIARSTQTDAKPQKAYPPKQPLVKAARAPTLPVRPPIPARQSQAMTHAPEPAAKPEATPPQTATAVAPSPSSDRGATTAEQTSAGSAPGNSPARAIAQPLPSVPDELREQAYQTVAIARLVIHTDGSVAAELIKPTQYPRLNQIVIETLRSWRFFPAMQDGHPVETQQEIRVHFNVS</sequence>
<evidence type="ECO:0000256" key="9">
    <source>
        <dbReference type="ARBA" id="ARBA00023136"/>
    </source>
</evidence>
<feature type="compositionally biased region" description="Polar residues" evidence="10">
    <location>
        <begin position="136"/>
        <end position="151"/>
    </location>
</feature>
<keyword evidence="7" id="KW-0653">Protein transport</keyword>
<evidence type="ECO:0000256" key="1">
    <source>
        <dbReference type="ARBA" id="ARBA00004383"/>
    </source>
</evidence>
<evidence type="ECO:0000256" key="5">
    <source>
        <dbReference type="ARBA" id="ARBA00022519"/>
    </source>
</evidence>
<organism evidence="12 13">
    <name type="scientific">Paraburkholderia sprentiae WSM5005</name>
    <dbReference type="NCBI Taxonomy" id="754502"/>
    <lineage>
        <taxon>Bacteria</taxon>
        <taxon>Pseudomonadati</taxon>
        <taxon>Pseudomonadota</taxon>
        <taxon>Betaproteobacteria</taxon>
        <taxon>Burkholderiales</taxon>
        <taxon>Burkholderiaceae</taxon>
        <taxon>Paraburkholderia</taxon>
    </lineage>
</organism>
<evidence type="ECO:0000256" key="6">
    <source>
        <dbReference type="ARBA" id="ARBA00022692"/>
    </source>
</evidence>
<dbReference type="Gene3D" id="3.30.1150.10">
    <property type="match status" value="1"/>
</dbReference>
<gene>
    <name evidence="12" type="ORF">BJG93_31465</name>
</gene>
<keyword evidence="13" id="KW-1185">Reference proteome</keyword>
<dbReference type="PANTHER" id="PTHR33446">
    <property type="entry name" value="PROTEIN TONB-RELATED"/>
    <property type="match status" value="1"/>
</dbReference>
<dbReference type="KEGG" id="pspw:BJG93_31465"/>
<dbReference type="NCBIfam" id="TIGR01352">
    <property type="entry name" value="tonB_Cterm"/>
    <property type="match status" value="1"/>
</dbReference>
<evidence type="ECO:0000256" key="10">
    <source>
        <dbReference type="SAM" id="MobiDB-lite"/>
    </source>
</evidence>
<reference evidence="12" key="1">
    <citation type="submission" date="2016-09" db="EMBL/GenBank/DDBJ databases">
        <title>The Complete Genome of Burkholderia sprentiae wsm5005.</title>
        <authorList>
            <person name="De Meyer S."/>
            <person name="Wang P."/>
            <person name="Terpolilli J."/>
        </authorList>
    </citation>
    <scope>NUCLEOTIDE SEQUENCE [LARGE SCALE GENOMIC DNA]</scope>
    <source>
        <strain evidence="12">WSM5005</strain>
        <plasmid evidence="12">pl1WSM5005</plasmid>
    </source>
</reference>
<dbReference type="InterPro" id="IPR051045">
    <property type="entry name" value="TonB-dependent_transducer"/>
</dbReference>
<dbReference type="GO" id="GO:0015031">
    <property type="term" value="P:protein transport"/>
    <property type="evidence" value="ECO:0007669"/>
    <property type="project" value="UniProtKB-KW"/>
</dbReference>
<protein>
    <submittedName>
        <fullName evidence="12">TonB family protein</fullName>
    </submittedName>
</protein>
<evidence type="ECO:0000256" key="3">
    <source>
        <dbReference type="ARBA" id="ARBA00022448"/>
    </source>
</evidence>
<keyword evidence="12" id="KW-0614">Plasmid</keyword>
<evidence type="ECO:0000256" key="8">
    <source>
        <dbReference type="ARBA" id="ARBA00022989"/>
    </source>
</evidence>
<keyword evidence="4" id="KW-1003">Cell membrane</keyword>
<keyword evidence="8" id="KW-1133">Transmembrane helix</keyword>
<dbReference type="GO" id="GO:0098797">
    <property type="term" value="C:plasma membrane protein complex"/>
    <property type="evidence" value="ECO:0007669"/>
    <property type="project" value="TreeGrafter"/>
</dbReference>
<dbReference type="PANTHER" id="PTHR33446:SF2">
    <property type="entry name" value="PROTEIN TONB"/>
    <property type="match status" value="1"/>
</dbReference>
<geneLocation type="plasmid" evidence="12 13">
    <name>pl1WSM5005</name>
</geneLocation>
<dbReference type="Pfam" id="PF03544">
    <property type="entry name" value="TonB_C"/>
    <property type="match status" value="1"/>
</dbReference>
<dbReference type="OrthoDB" id="9792439at2"/>
<evidence type="ECO:0000313" key="12">
    <source>
        <dbReference type="EMBL" id="APA89950.1"/>
    </source>
</evidence>
<keyword evidence="9" id="KW-0472">Membrane</keyword>
<reference evidence="12" key="2">
    <citation type="submission" date="2021-06" db="EMBL/GenBank/DDBJ databases">
        <authorList>
            <person name="Rogers T.H."/>
            <person name="Ramsay J.P."/>
            <person name="Wang P."/>
            <person name="Terpolilli J."/>
        </authorList>
    </citation>
    <scope>NUCLEOTIDE SEQUENCE</scope>
    <source>
        <strain evidence="12">WSM5005</strain>
        <plasmid evidence="12">pl1WSM5005</plasmid>
    </source>
</reference>
<dbReference type="AlphaFoldDB" id="A0A1I9YUT1"/>
<keyword evidence="3" id="KW-0813">Transport</keyword>
<keyword evidence="6" id="KW-0812">Transmembrane</keyword>
<name>A0A1I9YUT1_9BURK</name>
<feature type="domain" description="TonB C-terminal" evidence="11">
    <location>
        <begin position="150"/>
        <end position="239"/>
    </location>
</feature>
<dbReference type="GO" id="GO:0055085">
    <property type="term" value="P:transmembrane transport"/>
    <property type="evidence" value="ECO:0007669"/>
    <property type="project" value="InterPro"/>
</dbReference>
<evidence type="ECO:0000256" key="7">
    <source>
        <dbReference type="ARBA" id="ARBA00022927"/>
    </source>
</evidence>
<dbReference type="PROSITE" id="PS52015">
    <property type="entry name" value="TONB_CTD"/>
    <property type="match status" value="1"/>
</dbReference>
<comment type="subcellular location">
    <subcellularLocation>
        <location evidence="1">Cell inner membrane</location>
        <topology evidence="1">Single-pass membrane protein</topology>
        <orientation evidence="1">Periplasmic side</orientation>
    </subcellularLocation>
</comment>
<dbReference type="InterPro" id="IPR006260">
    <property type="entry name" value="TonB/TolA_C"/>
</dbReference>
<evidence type="ECO:0000256" key="4">
    <source>
        <dbReference type="ARBA" id="ARBA00022475"/>
    </source>
</evidence>